<dbReference type="SUPFAM" id="SSF55729">
    <property type="entry name" value="Acyl-CoA N-acyltransferases (Nat)"/>
    <property type="match status" value="1"/>
</dbReference>
<dbReference type="KEGG" id="pdg:BCM40_08180"/>
<organism evidence="2 3">
    <name type="scientific">Planococcus donghaensis</name>
    <dbReference type="NCBI Taxonomy" id="414778"/>
    <lineage>
        <taxon>Bacteria</taxon>
        <taxon>Bacillati</taxon>
        <taxon>Bacillota</taxon>
        <taxon>Bacilli</taxon>
        <taxon>Bacillales</taxon>
        <taxon>Caryophanaceae</taxon>
        <taxon>Planococcus</taxon>
    </lineage>
</organism>
<dbReference type="RefSeq" id="WP_065526386.1">
    <property type="nucleotide sequence ID" value="NZ_CP016543.2"/>
</dbReference>
<feature type="domain" description="N-acetyltransferase" evidence="1">
    <location>
        <begin position="1"/>
        <end position="137"/>
    </location>
</feature>
<gene>
    <name evidence="2" type="ORF">BCM40_08180</name>
</gene>
<evidence type="ECO:0000259" key="1">
    <source>
        <dbReference type="PROSITE" id="PS51186"/>
    </source>
</evidence>
<dbReference type="Gene3D" id="3.40.630.30">
    <property type="match status" value="1"/>
</dbReference>
<protein>
    <recommendedName>
        <fullName evidence="1">N-acetyltransferase domain-containing protein</fullName>
    </recommendedName>
</protein>
<dbReference type="Proteomes" id="UP000092495">
    <property type="component" value="Chromosome"/>
</dbReference>
<evidence type="ECO:0000313" key="2">
    <source>
        <dbReference type="EMBL" id="ANU23349.1"/>
    </source>
</evidence>
<dbReference type="EMBL" id="CP016543">
    <property type="protein sequence ID" value="ANU23349.1"/>
    <property type="molecule type" value="Genomic_DNA"/>
</dbReference>
<dbReference type="PROSITE" id="PS51186">
    <property type="entry name" value="GNAT"/>
    <property type="match status" value="1"/>
</dbReference>
<proteinExistence type="predicted"/>
<reference evidence="2" key="1">
    <citation type="submission" date="2016-10" db="EMBL/GenBank/DDBJ databases">
        <authorList>
            <person name="See-Too W.S."/>
        </authorList>
    </citation>
    <scope>NUCLEOTIDE SEQUENCE</scope>
    <source>
        <strain evidence="2">DSM 22276</strain>
    </source>
</reference>
<sequence>MKDIDSKMIDQSIQHLLSYAMSSNAVIQEYDKYIYLSNRKLYAFLSENMTIGCIGIEIFETSNCIIKHLAVLPTQREMNVATKMIDFITEKHSLTQISAETDGEAVGFYEKYGFEITSLGEKYPGVERFLCIYKTISNS</sequence>
<dbReference type="AlphaFoldDB" id="A0A1C7EHQ1"/>
<name>A0A1C7EHQ1_9BACL</name>
<dbReference type="STRING" id="414778.BCM40_08180"/>
<dbReference type="InterPro" id="IPR016181">
    <property type="entry name" value="Acyl_CoA_acyltransferase"/>
</dbReference>
<dbReference type="OrthoDB" id="45853at2"/>
<dbReference type="InterPro" id="IPR000182">
    <property type="entry name" value="GNAT_dom"/>
</dbReference>
<dbReference type="Pfam" id="PF13508">
    <property type="entry name" value="Acetyltransf_7"/>
    <property type="match status" value="1"/>
</dbReference>
<accession>A0A1C7EHQ1</accession>
<keyword evidence="3" id="KW-1185">Reference proteome</keyword>
<dbReference type="GO" id="GO:0016747">
    <property type="term" value="F:acyltransferase activity, transferring groups other than amino-acyl groups"/>
    <property type="evidence" value="ECO:0007669"/>
    <property type="project" value="InterPro"/>
</dbReference>
<evidence type="ECO:0000313" key="3">
    <source>
        <dbReference type="Proteomes" id="UP000092495"/>
    </source>
</evidence>